<sequence>MLSPQVLNEAFSVSGLKFRDVASSEVAEWIRHLQPYCTAPLDSRTVGLALDLHQEHRLAWWDCPIVASAIMAGCVYLLSEDMQHQQLIRTVRVINPFRVAPSDILNSN</sequence>
<dbReference type="InterPro" id="IPR029060">
    <property type="entry name" value="PIN-like_dom_sf"/>
</dbReference>
<dbReference type="EMBL" id="JAUSVO010000003">
    <property type="protein sequence ID" value="MDQ0437779.1"/>
    <property type="molecule type" value="Genomic_DNA"/>
</dbReference>
<gene>
    <name evidence="1" type="ORF">QO014_002171</name>
</gene>
<reference evidence="1 2" key="1">
    <citation type="submission" date="2023-07" db="EMBL/GenBank/DDBJ databases">
        <title>Genomic Encyclopedia of Type Strains, Phase IV (KMG-IV): sequencing the most valuable type-strain genomes for metagenomic binning, comparative biology and taxonomic classification.</title>
        <authorList>
            <person name="Goeker M."/>
        </authorList>
    </citation>
    <scope>NUCLEOTIDE SEQUENCE [LARGE SCALE GENOMIC DNA]</scope>
    <source>
        <strain evidence="1 2">B6-8</strain>
    </source>
</reference>
<accession>A0ABU0H641</accession>
<evidence type="ECO:0000313" key="1">
    <source>
        <dbReference type="EMBL" id="MDQ0437779.1"/>
    </source>
</evidence>
<evidence type="ECO:0000313" key="2">
    <source>
        <dbReference type="Proteomes" id="UP001241603"/>
    </source>
</evidence>
<organism evidence="1 2">
    <name type="scientific">Kaistia dalseonensis</name>
    <dbReference type="NCBI Taxonomy" id="410840"/>
    <lineage>
        <taxon>Bacteria</taxon>
        <taxon>Pseudomonadati</taxon>
        <taxon>Pseudomonadota</taxon>
        <taxon>Alphaproteobacteria</taxon>
        <taxon>Hyphomicrobiales</taxon>
        <taxon>Kaistiaceae</taxon>
        <taxon>Kaistia</taxon>
    </lineage>
</organism>
<comment type="caution">
    <text evidence="1">The sequence shown here is derived from an EMBL/GenBank/DDBJ whole genome shotgun (WGS) entry which is preliminary data.</text>
</comment>
<dbReference type="SUPFAM" id="SSF88723">
    <property type="entry name" value="PIN domain-like"/>
    <property type="match status" value="1"/>
</dbReference>
<name>A0ABU0H641_9HYPH</name>
<keyword evidence="2" id="KW-1185">Reference proteome</keyword>
<protein>
    <submittedName>
        <fullName evidence="1">Nucleic acid-binding protein</fullName>
    </submittedName>
</protein>
<dbReference type="Proteomes" id="UP001241603">
    <property type="component" value="Unassembled WGS sequence"/>
</dbReference>
<proteinExistence type="predicted"/>